<organism evidence="3 4">
    <name type="scientific">Colletotrichum plurivorum</name>
    <dbReference type="NCBI Taxonomy" id="2175906"/>
    <lineage>
        <taxon>Eukaryota</taxon>
        <taxon>Fungi</taxon>
        <taxon>Dikarya</taxon>
        <taxon>Ascomycota</taxon>
        <taxon>Pezizomycotina</taxon>
        <taxon>Sordariomycetes</taxon>
        <taxon>Hypocreomycetidae</taxon>
        <taxon>Glomerellales</taxon>
        <taxon>Glomerellaceae</taxon>
        <taxon>Colletotrichum</taxon>
        <taxon>Colletotrichum orchidearum species complex</taxon>
    </lineage>
</organism>
<dbReference type="AlphaFoldDB" id="A0A8H6KAW7"/>
<evidence type="ECO:0000256" key="1">
    <source>
        <dbReference type="ARBA" id="ARBA00023242"/>
    </source>
</evidence>
<dbReference type="InterPro" id="IPR021858">
    <property type="entry name" value="Fun_TF"/>
</dbReference>
<reference evidence="3" key="1">
    <citation type="journal article" date="2020" name="Phytopathology">
        <title>Genome Sequence Resources of Colletotrichum truncatum, C. plurivorum, C. musicola, and C. sojae: Four Species Pathogenic to Soybean (Glycine max).</title>
        <authorList>
            <person name="Rogerio F."/>
            <person name="Boufleur T.R."/>
            <person name="Ciampi-Guillardi M."/>
            <person name="Sukno S.A."/>
            <person name="Thon M.R."/>
            <person name="Massola Junior N.S."/>
            <person name="Baroncelli R."/>
        </authorList>
    </citation>
    <scope>NUCLEOTIDE SEQUENCE</scope>
    <source>
        <strain evidence="3">LFN00145</strain>
    </source>
</reference>
<dbReference type="InterPro" id="IPR036864">
    <property type="entry name" value="Zn2-C6_fun-type_DNA-bd_sf"/>
</dbReference>
<dbReference type="SUPFAM" id="SSF57701">
    <property type="entry name" value="Zn2/Cys6 DNA-binding domain"/>
    <property type="match status" value="1"/>
</dbReference>
<evidence type="ECO:0000313" key="4">
    <source>
        <dbReference type="Proteomes" id="UP000654918"/>
    </source>
</evidence>
<evidence type="ECO:0000313" key="3">
    <source>
        <dbReference type="EMBL" id="KAF6827558.1"/>
    </source>
</evidence>
<proteinExistence type="predicted"/>
<dbReference type="Pfam" id="PF00172">
    <property type="entry name" value="Zn_clus"/>
    <property type="match status" value="1"/>
</dbReference>
<dbReference type="InterPro" id="IPR053175">
    <property type="entry name" value="DHMBA_Reg_Transcription_Factor"/>
</dbReference>
<dbReference type="Pfam" id="PF11951">
    <property type="entry name" value="Fungal_trans_2"/>
    <property type="match status" value="1"/>
</dbReference>
<feature type="domain" description="Zn(2)-C6 fungal-type" evidence="2">
    <location>
        <begin position="10"/>
        <end position="38"/>
    </location>
</feature>
<name>A0A8H6KAW7_9PEZI</name>
<accession>A0A8H6KAW7</accession>
<gene>
    <name evidence="3" type="ORF">CPLU01_09027</name>
</gene>
<dbReference type="Proteomes" id="UP000654918">
    <property type="component" value="Unassembled WGS sequence"/>
</dbReference>
<sequence>MNKTNRSHAGCLACKARKVKCDEEKPSCKRCIRLKRECPGYRDTWDTMHRQENEHVAQLVQVRVTRKLRERRDQEMTTAGGSSGGGRLVLPRPVLVDAADCTLNHFYRDYSLNSGVAFFGILPSVSTSRPVPCFFDAIHAVAFASSSRQLSQSELMARARRHYGRAVVGLNQAIQAPESAKSDSVLVALYLMGLFEAIIAQPSLSRPIDTESSCHPHSRGGIMLLEYRSRLGISGDIDRMVMASFSYIAVMEYFVSPPGFAPLWTQVTNFKSSWAEGPCLEPLVARAVHLKATVEDAIQGVGHHQGSARESVPATNLMESGFTLVDELKSAADLYSTPRSASAFNSLVDTSTRATATFARCLYLAVRQHVIELLLSLVITLGEPAVAGDELALLTRQGAANIEAICDHIRSTFGFDGRQPLDLEGGPGNPHRIWCMIWPMTAVLASCLAEEPTKGWVLDKLYRVGKATGFGIAMLSA</sequence>
<dbReference type="CDD" id="cd00067">
    <property type="entry name" value="GAL4"/>
    <property type="match status" value="1"/>
</dbReference>
<dbReference type="Gene3D" id="4.10.240.10">
    <property type="entry name" value="Zn(2)-C6 fungal-type DNA-binding domain"/>
    <property type="match status" value="1"/>
</dbReference>
<evidence type="ECO:0000259" key="2">
    <source>
        <dbReference type="PROSITE" id="PS50048"/>
    </source>
</evidence>
<dbReference type="PANTHER" id="PTHR38791">
    <property type="entry name" value="ZN(II)2CYS6 TRANSCRIPTION FACTOR (EUROFUNG)-RELATED-RELATED"/>
    <property type="match status" value="1"/>
</dbReference>
<keyword evidence="1" id="KW-0539">Nucleus</keyword>
<dbReference type="GO" id="GO:0000981">
    <property type="term" value="F:DNA-binding transcription factor activity, RNA polymerase II-specific"/>
    <property type="evidence" value="ECO:0007669"/>
    <property type="project" value="InterPro"/>
</dbReference>
<dbReference type="PROSITE" id="PS00463">
    <property type="entry name" value="ZN2_CY6_FUNGAL_1"/>
    <property type="match status" value="1"/>
</dbReference>
<protein>
    <recommendedName>
        <fullName evidence="2">Zn(2)-C6 fungal-type domain-containing protein</fullName>
    </recommendedName>
</protein>
<dbReference type="SMART" id="SM00066">
    <property type="entry name" value="GAL4"/>
    <property type="match status" value="1"/>
</dbReference>
<dbReference type="GO" id="GO:0008270">
    <property type="term" value="F:zinc ion binding"/>
    <property type="evidence" value="ECO:0007669"/>
    <property type="project" value="InterPro"/>
</dbReference>
<keyword evidence="4" id="KW-1185">Reference proteome</keyword>
<dbReference type="EMBL" id="WIGO01000136">
    <property type="protein sequence ID" value="KAF6827558.1"/>
    <property type="molecule type" value="Genomic_DNA"/>
</dbReference>
<dbReference type="InterPro" id="IPR001138">
    <property type="entry name" value="Zn2Cys6_DnaBD"/>
</dbReference>
<dbReference type="PROSITE" id="PS50048">
    <property type="entry name" value="ZN2_CY6_FUNGAL_2"/>
    <property type="match status" value="1"/>
</dbReference>
<comment type="caution">
    <text evidence="3">The sequence shown here is derived from an EMBL/GenBank/DDBJ whole genome shotgun (WGS) entry which is preliminary data.</text>
</comment>